<organism evidence="1 2">
    <name type="scientific">Coniosporium uncinatum</name>
    <dbReference type="NCBI Taxonomy" id="93489"/>
    <lineage>
        <taxon>Eukaryota</taxon>
        <taxon>Fungi</taxon>
        <taxon>Dikarya</taxon>
        <taxon>Ascomycota</taxon>
        <taxon>Pezizomycotina</taxon>
        <taxon>Dothideomycetes</taxon>
        <taxon>Dothideomycetes incertae sedis</taxon>
        <taxon>Coniosporium</taxon>
    </lineage>
</organism>
<dbReference type="Proteomes" id="UP001186974">
    <property type="component" value="Unassembled WGS sequence"/>
</dbReference>
<evidence type="ECO:0000313" key="1">
    <source>
        <dbReference type="EMBL" id="KAK3077835.1"/>
    </source>
</evidence>
<dbReference type="EMBL" id="JAWDJW010002457">
    <property type="protein sequence ID" value="KAK3077835.1"/>
    <property type="molecule type" value="Genomic_DNA"/>
</dbReference>
<reference evidence="1" key="1">
    <citation type="submission" date="2024-09" db="EMBL/GenBank/DDBJ databases">
        <title>Black Yeasts Isolated from many extreme environments.</title>
        <authorList>
            <person name="Coleine C."/>
            <person name="Stajich J.E."/>
            <person name="Selbmann L."/>
        </authorList>
    </citation>
    <scope>NUCLEOTIDE SEQUENCE</scope>
    <source>
        <strain evidence="1">CCFEE 5737</strain>
    </source>
</reference>
<comment type="caution">
    <text evidence="1">The sequence shown here is derived from an EMBL/GenBank/DDBJ whole genome shotgun (WGS) entry which is preliminary data.</text>
</comment>
<evidence type="ECO:0000313" key="2">
    <source>
        <dbReference type="Proteomes" id="UP001186974"/>
    </source>
</evidence>
<name>A0ACC3DMT1_9PEZI</name>
<proteinExistence type="predicted"/>
<keyword evidence="2" id="KW-1185">Reference proteome</keyword>
<gene>
    <name evidence="1" type="ORF">LTS18_009133</name>
</gene>
<accession>A0ACC3DMT1</accession>
<sequence>MLAPPPNTRAEEEDVGLDLKKVQDRAQLLGKTLYHQGDLSYFEAVNKETLKNAYQRFEEEGIIVLSKSRDSKTPTTVKIAREWAPKRDVATGEILPEGRLWQFAEDISQSRREGKNRRDGATVGARVLRLADVCGRELFEDERVAREKAKVGSLRPDRPEADGSEEDVAGKARRRRRGIAAARANL</sequence>
<protein>
    <submittedName>
        <fullName evidence="1">Uncharacterized protein</fullName>
    </submittedName>
</protein>